<sequence>MENQGIASEKRKEKGKEIYDLSESDDDLPKDGIFHGNSFDDENNDTEEDIDLDLNNMDNTIDVSSSSTLRIHKNHPQSQIIGPTASGVKTRNQLQDGKRVIGTKWVFRNKRDERGTIIKNKARLVAQVKQSTAGIFISQDKYVKDILNKFDFRTIKPATTPIEAHKALGKDEEGEDVDVHLYRSMIGCLMYLTASRPDIMFAVCLCARFQVTPKISFHLEAFSDSDYAGDNHDRRSTSGGCQYLGRRLVSWQCKKQTIVAISSTEAEYVAAASCCGQVLWMQNQLFDYGFNFMNTDIHIDNESTICIVKNPVFHSKTKHIQIRHHFIRDCYDQRLINVVKVHTDDNVADLLTKGFDLARFNSLVVNIGMMNP</sequence>
<reference evidence="2" key="1">
    <citation type="journal article" date="2022" name="Int. J. Mol. Sci.">
        <title>Draft Genome of Tanacetum Coccineum: Genomic Comparison of Closely Related Tanacetum-Family Plants.</title>
        <authorList>
            <person name="Yamashiro T."/>
            <person name="Shiraishi A."/>
            <person name="Nakayama K."/>
            <person name="Satake H."/>
        </authorList>
    </citation>
    <scope>NUCLEOTIDE SEQUENCE</scope>
</reference>
<dbReference type="PANTHER" id="PTHR11439">
    <property type="entry name" value="GAG-POL-RELATED RETROTRANSPOSON"/>
    <property type="match status" value="1"/>
</dbReference>
<comment type="caution">
    <text evidence="2">The sequence shown here is derived from an EMBL/GenBank/DDBJ whole genome shotgun (WGS) entry which is preliminary data.</text>
</comment>
<keyword evidence="3" id="KW-1185">Reference proteome</keyword>
<gene>
    <name evidence="2" type="ORF">Tco_0988565</name>
</gene>
<feature type="compositionally biased region" description="Basic and acidic residues" evidence="1">
    <location>
        <begin position="8"/>
        <end position="19"/>
    </location>
</feature>
<dbReference type="EMBL" id="BQNB010016593">
    <property type="protein sequence ID" value="GJT53511.1"/>
    <property type="molecule type" value="Genomic_DNA"/>
</dbReference>
<evidence type="ECO:0000313" key="2">
    <source>
        <dbReference type="EMBL" id="GJT53511.1"/>
    </source>
</evidence>
<evidence type="ECO:0000313" key="3">
    <source>
        <dbReference type="Proteomes" id="UP001151760"/>
    </source>
</evidence>
<organism evidence="2 3">
    <name type="scientific">Tanacetum coccineum</name>
    <dbReference type="NCBI Taxonomy" id="301880"/>
    <lineage>
        <taxon>Eukaryota</taxon>
        <taxon>Viridiplantae</taxon>
        <taxon>Streptophyta</taxon>
        <taxon>Embryophyta</taxon>
        <taxon>Tracheophyta</taxon>
        <taxon>Spermatophyta</taxon>
        <taxon>Magnoliopsida</taxon>
        <taxon>eudicotyledons</taxon>
        <taxon>Gunneridae</taxon>
        <taxon>Pentapetalae</taxon>
        <taxon>asterids</taxon>
        <taxon>campanulids</taxon>
        <taxon>Asterales</taxon>
        <taxon>Asteraceae</taxon>
        <taxon>Asteroideae</taxon>
        <taxon>Anthemideae</taxon>
        <taxon>Anthemidinae</taxon>
        <taxon>Tanacetum</taxon>
    </lineage>
</organism>
<dbReference type="PANTHER" id="PTHR11439:SF495">
    <property type="entry name" value="REVERSE TRANSCRIPTASE, RNA-DEPENDENT DNA POLYMERASE-RELATED"/>
    <property type="match status" value="1"/>
</dbReference>
<dbReference type="Proteomes" id="UP001151760">
    <property type="component" value="Unassembled WGS sequence"/>
</dbReference>
<name>A0ABQ5ER92_9ASTR</name>
<accession>A0ABQ5ER92</accession>
<dbReference type="CDD" id="cd09272">
    <property type="entry name" value="RNase_HI_RT_Ty1"/>
    <property type="match status" value="1"/>
</dbReference>
<feature type="region of interest" description="Disordered" evidence="1">
    <location>
        <begin position="1"/>
        <end position="44"/>
    </location>
</feature>
<evidence type="ECO:0000256" key="1">
    <source>
        <dbReference type="SAM" id="MobiDB-lite"/>
    </source>
</evidence>
<reference evidence="2" key="2">
    <citation type="submission" date="2022-01" db="EMBL/GenBank/DDBJ databases">
        <authorList>
            <person name="Yamashiro T."/>
            <person name="Shiraishi A."/>
            <person name="Satake H."/>
            <person name="Nakayama K."/>
        </authorList>
    </citation>
    <scope>NUCLEOTIDE SEQUENCE</scope>
</reference>
<proteinExistence type="predicted"/>
<protein>
    <submittedName>
        <fullName evidence="2">Uncharacterized protein</fullName>
    </submittedName>
</protein>